<keyword evidence="2" id="KW-0663">Pyridoxal phosphate</keyword>
<dbReference type="Gene3D" id="3.40.50.1100">
    <property type="match status" value="2"/>
</dbReference>
<sequence>MLRCHDCGWSSSLVVTLWRCPACGGLLLLQSEVRMERRAIRRDDPTLWRYAACLPVPRPVRSLGEGMTPLVAGELEGRPVLFKLDFLLPTGSFKDRGASLLVAALAAAGVRALAVDSSGNAAAAFAAYAALHGLEALVFAPAGTSPAKLAQARAYGAKVALVEGSREAVARAAQQAAEQPGVAYASHNWHPLFVEGTKTWLLEVWEQLGYRWPAACFLPVGGGSMLAGAALAGRALGARGPLLVAAQPEACAPLARAWTQPGRRLEAVHAGPTIAEGARIAAPPRGSFLLTMLEESGGWPEAIAEAELIDTTRQLWRRGLYVEPTAALGAAAFRRAVRRGWEPLGPVVILLTGSGLKASSVIEQLLETS</sequence>
<dbReference type="Proteomes" id="UP000000447">
    <property type="component" value="Chromosome"/>
</dbReference>
<gene>
    <name evidence="5" type="ordered locus">trd_1339</name>
</gene>
<evidence type="ECO:0000256" key="3">
    <source>
        <dbReference type="ARBA" id="ARBA00023239"/>
    </source>
</evidence>
<feature type="domain" description="Tryptophan synthase beta chain-like PALP" evidence="4">
    <location>
        <begin position="62"/>
        <end position="353"/>
    </location>
</feature>
<dbReference type="Pfam" id="PF00291">
    <property type="entry name" value="PALP"/>
    <property type="match status" value="1"/>
</dbReference>
<comment type="cofactor">
    <cofactor evidence="1">
        <name>pyridoxal 5'-phosphate</name>
        <dbReference type="ChEBI" id="CHEBI:597326"/>
    </cofactor>
</comment>
<dbReference type="eggNOG" id="COG0498">
    <property type="taxonomic scope" value="Bacteria"/>
</dbReference>
<dbReference type="GO" id="GO:0009097">
    <property type="term" value="P:isoleucine biosynthetic process"/>
    <property type="evidence" value="ECO:0007669"/>
    <property type="project" value="TreeGrafter"/>
</dbReference>
<proteinExistence type="predicted"/>
<dbReference type="InterPro" id="IPR036052">
    <property type="entry name" value="TrpB-like_PALP_sf"/>
</dbReference>
<keyword evidence="6" id="KW-1185">Reference proteome</keyword>
<accession>B9L2D7</accession>
<dbReference type="PANTHER" id="PTHR48078:SF6">
    <property type="entry name" value="L-THREONINE DEHYDRATASE CATABOLIC TDCB"/>
    <property type="match status" value="1"/>
</dbReference>
<organism evidence="5 6">
    <name type="scientific">Thermomicrobium roseum (strain ATCC 27502 / DSM 5159 / P-2)</name>
    <dbReference type="NCBI Taxonomy" id="309801"/>
    <lineage>
        <taxon>Bacteria</taxon>
        <taxon>Pseudomonadati</taxon>
        <taxon>Thermomicrobiota</taxon>
        <taxon>Thermomicrobia</taxon>
        <taxon>Thermomicrobiales</taxon>
        <taxon>Thermomicrobiaceae</taxon>
        <taxon>Thermomicrobium</taxon>
    </lineage>
</organism>
<dbReference type="InterPro" id="IPR050147">
    <property type="entry name" value="Ser/Thr_Dehydratase"/>
</dbReference>
<dbReference type="GO" id="GO:0004794">
    <property type="term" value="F:threonine deaminase activity"/>
    <property type="evidence" value="ECO:0007669"/>
    <property type="project" value="TreeGrafter"/>
</dbReference>
<dbReference type="InterPro" id="IPR001926">
    <property type="entry name" value="TrpB-like_PALP"/>
</dbReference>
<dbReference type="PROSITE" id="PS00165">
    <property type="entry name" value="DEHYDRATASE_SER_THR"/>
    <property type="match status" value="1"/>
</dbReference>
<name>B9L2D7_THERP</name>
<dbReference type="HOGENOM" id="CLU_028142_4_0_0"/>
<evidence type="ECO:0000313" key="6">
    <source>
        <dbReference type="Proteomes" id="UP000000447"/>
    </source>
</evidence>
<dbReference type="KEGG" id="tro:trd_1339"/>
<reference evidence="5 6" key="1">
    <citation type="journal article" date="2009" name="PLoS ONE">
        <title>Complete genome sequence of the aerobic CO-oxidizing thermophile Thermomicrobium roseum.</title>
        <authorList>
            <person name="Wu D."/>
            <person name="Raymond J."/>
            <person name="Wu M."/>
            <person name="Chatterji S."/>
            <person name="Ren Q."/>
            <person name="Graham J.E."/>
            <person name="Bryant D.A."/>
            <person name="Robb F."/>
            <person name="Colman A."/>
            <person name="Tallon L.J."/>
            <person name="Badger J.H."/>
            <person name="Madupu R."/>
            <person name="Ward N.L."/>
            <person name="Eisen J.A."/>
        </authorList>
    </citation>
    <scope>NUCLEOTIDE SEQUENCE [LARGE SCALE GENOMIC DNA]</scope>
    <source>
        <strain evidence="6">ATCC 27502 / DSM 5159 / P-2</strain>
    </source>
</reference>
<protein>
    <submittedName>
        <fullName evidence="5">Threonine synthase</fullName>
    </submittedName>
</protein>
<dbReference type="GO" id="GO:0006567">
    <property type="term" value="P:L-threonine catabolic process"/>
    <property type="evidence" value="ECO:0007669"/>
    <property type="project" value="TreeGrafter"/>
</dbReference>
<dbReference type="GO" id="GO:0030170">
    <property type="term" value="F:pyridoxal phosphate binding"/>
    <property type="evidence" value="ECO:0007669"/>
    <property type="project" value="InterPro"/>
</dbReference>
<dbReference type="InterPro" id="IPR000634">
    <property type="entry name" value="Ser/Thr_deHydtase_PyrdxlP-BS"/>
</dbReference>
<keyword evidence="3" id="KW-0456">Lyase</keyword>
<evidence type="ECO:0000313" key="5">
    <source>
        <dbReference type="EMBL" id="ACM04833.1"/>
    </source>
</evidence>
<dbReference type="STRING" id="309801.trd_1339"/>
<evidence type="ECO:0000259" key="4">
    <source>
        <dbReference type="Pfam" id="PF00291"/>
    </source>
</evidence>
<dbReference type="PANTHER" id="PTHR48078">
    <property type="entry name" value="THREONINE DEHYDRATASE, MITOCHONDRIAL-RELATED"/>
    <property type="match status" value="1"/>
</dbReference>
<dbReference type="SUPFAM" id="SSF53686">
    <property type="entry name" value="Tryptophan synthase beta subunit-like PLP-dependent enzymes"/>
    <property type="match status" value="1"/>
</dbReference>
<dbReference type="GO" id="GO:0003941">
    <property type="term" value="F:L-serine ammonia-lyase activity"/>
    <property type="evidence" value="ECO:0007669"/>
    <property type="project" value="TreeGrafter"/>
</dbReference>
<dbReference type="AlphaFoldDB" id="B9L2D7"/>
<evidence type="ECO:0000256" key="2">
    <source>
        <dbReference type="ARBA" id="ARBA00022898"/>
    </source>
</evidence>
<dbReference type="EMBL" id="CP001275">
    <property type="protein sequence ID" value="ACM04833.1"/>
    <property type="molecule type" value="Genomic_DNA"/>
</dbReference>
<evidence type="ECO:0000256" key="1">
    <source>
        <dbReference type="ARBA" id="ARBA00001933"/>
    </source>
</evidence>
<dbReference type="GO" id="GO:0006565">
    <property type="term" value="P:L-serine catabolic process"/>
    <property type="evidence" value="ECO:0007669"/>
    <property type="project" value="TreeGrafter"/>
</dbReference>